<proteinExistence type="predicted"/>
<dbReference type="AlphaFoldDB" id="A0A6F8U5C3"/>
<accession>A0A6F8U5C3</accession>
<evidence type="ECO:0000313" key="2">
    <source>
        <dbReference type="EMBL" id="BCB08867.1"/>
    </source>
</evidence>
<reference evidence="2 3" key="1">
    <citation type="submission" date="2020-03" db="EMBL/GenBank/DDBJ databases">
        <title>Complete Genome Sequence of Halomonas hydrothermalis Strain Slthf2, Halophilic Bacterium Isolated from Deep-Sea Hydrothermal-Vent Environments.</title>
        <authorList>
            <person name="Takeyama N."/>
            <person name="Huang M."/>
            <person name="Sato K."/>
            <person name="Galipon J."/>
            <person name="Arakawa K."/>
        </authorList>
    </citation>
    <scope>NUCLEOTIDE SEQUENCE [LARGE SCALE GENOMIC DNA]</scope>
    <source>
        <strain evidence="2 3">Slthf2</strain>
    </source>
</reference>
<dbReference type="EMBL" id="AP022843">
    <property type="protein sequence ID" value="BCB08867.1"/>
    <property type="molecule type" value="Genomic_DNA"/>
</dbReference>
<dbReference type="Proteomes" id="UP000502259">
    <property type="component" value="Chromosome"/>
</dbReference>
<organism evidence="2 3">
    <name type="scientific">Halomonas hydrothermalis</name>
    <dbReference type="NCBI Taxonomy" id="115561"/>
    <lineage>
        <taxon>Bacteria</taxon>
        <taxon>Pseudomonadati</taxon>
        <taxon>Pseudomonadota</taxon>
        <taxon>Gammaproteobacteria</taxon>
        <taxon>Oceanospirillales</taxon>
        <taxon>Halomonadaceae</taxon>
        <taxon>Halomonas</taxon>
    </lineage>
</organism>
<name>A0A6F8U5C3_9GAMM</name>
<sequence length="98" mass="10964">MANSREAQLQWEITKDMTDRGWMAGTAVGYVLKDEYVSELERPHYRLTKRVEECLRLEVAGKDTTLLRSTMSALASPTTPRSCTTPTASPTVSNATKR</sequence>
<evidence type="ECO:0000256" key="1">
    <source>
        <dbReference type="SAM" id="MobiDB-lite"/>
    </source>
</evidence>
<gene>
    <name evidence="2" type="ORF">HHSLTHF2_27570</name>
</gene>
<keyword evidence="3" id="KW-1185">Reference proteome</keyword>
<evidence type="ECO:0000313" key="3">
    <source>
        <dbReference type="Proteomes" id="UP000502259"/>
    </source>
</evidence>
<feature type="compositionally biased region" description="Low complexity" evidence="1">
    <location>
        <begin position="76"/>
        <end position="91"/>
    </location>
</feature>
<protein>
    <submittedName>
        <fullName evidence="2">Uncharacterized protein</fullName>
    </submittedName>
</protein>
<feature type="region of interest" description="Disordered" evidence="1">
    <location>
        <begin position="72"/>
        <end position="98"/>
    </location>
</feature>